<evidence type="ECO:0000256" key="2">
    <source>
        <dbReference type="ARBA" id="ARBA00023033"/>
    </source>
</evidence>
<dbReference type="RefSeq" id="WP_344847485.1">
    <property type="nucleotide sequence ID" value="NZ_BAABDF010000007.1"/>
</dbReference>
<keyword evidence="1" id="KW-0560">Oxidoreductase</keyword>
<dbReference type="PANTHER" id="PTHR13789:SF309">
    <property type="entry name" value="PUTATIVE (AFU_ORTHOLOGUE AFUA_6G14510)-RELATED"/>
    <property type="match status" value="1"/>
</dbReference>
<dbReference type="GO" id="GO:0004497">
    <property type="term" value="F:monooxygenase activity"/>
    <property type="evidence" value="ECO:0007669"/>
    <property type="project" value="UniProtKB-KW"/>
</dbReference>
<protein>
    <submittedName>
        <fullName evidence="4">FAD-dependent monooxygenase</fullName>
    </submittedName>
</protein>
<organism evidence="4 5">
    <name type="scientific">Celeribacter arenosi</name>
    <dbReference type="NCBI Taxonomy" id="792649"/>
    <lineage>
        <taxon>Bacteria</taxon>
        <taxon>Pseudomonadati</taxon>
        <taxon>Pseudomonadota</taxon>
        <taxon>Alphaproteobacteria</taxon>
        <taxon>Rhodobacterales</taxon>
        <taxon>Roseobacteraceae</taxon>
        <taxon>Celeribacter</taxon>
    </lineage>
</organism>
<sequence length="386" mass="41816">MLIGQDIGILGGGVAGLAVARAIALRGAKVTLYERAPEIAEVGAGLQITPNGARVLAALGLDAPSRAMRSRAVRLMDGYLGTDVLTLDFARFRPQSDFLLMHRADLIALLEEGAREAGVDIRLGHDVRAIDEEADDVTLTFQMGGKARHDVVLGADGLHSILRPMLNGPEKAFFTGQTAWRATVPAMGTEEPVAMVHMAAGRHVVTYPLRDASLVNIVAVEERPEWSDEGWHHAGDVSQMMSHFTNFCPGVKGLLSRVEEVSRWGLFRHPVARKWHSQRCALLGDAAHPTLPFLAQGANMALEDAWVLSDCLATLPLDQALVAYQAKRHARVERVIGAANANARNYHLSGVARTLAHTALRATGKIAPKQVVERFAWLYDFDVTAG</sequence>
<dbReference type="PANTHER" id="PTHR13789">
    <property type="entry name" value="MONOOXYGENASE"/>
    <property type="match status" value="1"/>
</dbReference>
<dbReference type="Pfam" id="PF01494">
    <property type="entry name" value="FAD_binding_3"/>
    <property type="match status" value="1"/>
</dbReference>
<dbReference type="PRINTS" id="PR00420">
    <property type="entry name" value="RNGMNOXGNASE"/>
</dbReference>
<evidence type="ECO:0000259" key="3">
    <source>
        <dbReference type="Pfam" id="PF01494"/>
    </source>
</evidence>
<dbReference type="InterPro" id="IPR002938">
    <property type="entry name" value="FAD-bd"/>
</dbReference>
<dbReference type="SUPFAM" id="SSF54373">
    <property type="entry name" value="FAD-linked reductases, C-terminal domain"/>
    <property type="match status" value="1"/>
</dbReference>
<keyword evidence="5" id="KW-1185">Reference proteome</keyword>
<evidence type="ECO:0000313" key="4">
    <source>
        <dbReference type="EMBL" id="GAA3873695.1"/>
    </source>
</evidence>
<dbReference type="EMBL" id="BAABDF010000007">
    <property type="protein sequence ID" value="GAA3873695.1"/>
    <property type="molecule type" value="Genomic_DNA"/>
</dbReference>
<dbReference type="Gene3D" id="3.50.50.60">
    <property type="entry name" value="FAD/NAD(P)-binding domain"/>
    <property type="match status" value="1"/>
</dbReference>
<proteinExistence type="predicted"/>
<dbReference type="SUPFAM" id="SSF51905">
    <property type="entry name" value="FAD/NAD(P)-binding domain"/>
    <property type="match status" value="1"/>
</dbReference>
<gene>
    <name evidence="4" type="ORF">GCM10022404_24410</name>
</gene>
<name>A0ABP7KDE6_9RHOB</name>
<dbReference type="InterPro" id="IPR050493">
    <property type="entry name" value="FAD-dep_Monooxygenase_BioMet"/>
</dbReference>
<reference evidence="5" key="1">
    <citation type="journal article" date="2019" name="Int. J. Syst. Evol. Microbiol.">
        <title>The Global Catalogue of Microorganisms (GCM) 10K type strain sequencing project: providing services to taxonomists for standard genome sequencing and annotation.</title>
        <authorList>
            <consortium name="The Broad Institute Genomics Platform"/>
            <consortium name="The Broad Institute Genome Sequencing Center for Infectious Disease"/>
            <person name="Wu L."/>
            <person name="Ma J."/>
        </authorList>
    </citation>
    <scope>NUCLEOTIDE SEQUENCE [LARGE SCALE GENOMIC DNA]</scope>
    <source>
        <strain evidence="5">JCM 17190</strain>
    </source>
</reference>
<feature type="domain" description="FAD-binding" evidence="3">
    <location>
        <begin position="6"/>
        <end position="336"/>
    </location>
</feature>
<comment type="caution">
    <text evidence="4">The sequence shown here is derived from an EMBL/GenBank/DDBJ whole genome shotgun (WGS) entry which is preliminary data.</text>
</comment>
<keyword evidence="2 4" id="KW-0503">Monooxygenase</keyword>
<accession>A0ABP7KDE6</accession>
<evidence type="ECO:0000313" key="5">
    <source>
        <dbReference type="Proteomes" id="UP001399917"/>
    </source>
</evidence>
<dbReference type="InterPro" id="IPR036188">
    <property type="entry name" value="FAD/NAD-bd_sf"/>
</dbReference>
<dbReference type="Proteomes" id="UP001399917">
    <property type="component" value="Unassembled WGS sequence"/>
</dbReference>
<evidence type="ECO:0000256" key="1">
    <source>
        <dbReference type="ARBA" id="ARBA00023002"/>
    </source>
</evidence>